<gene>
    <name evidence="6" type="primary">cya_5</name>
    <name evidence="6" type="ORF">C1752_01756</name>
</gene>
<keyword evidence="3" id="KW-0106">Calcium</keyword>
<dbReference type="GO" id="GO:0007154">
    <property type="term" value="P:cell communication"/>
    <property type="evidence" value="ECO:0007669"/>
    <property type="project" value="InterPro"/>
</dbReference>
<dbReference type="AlphaFoldDB" id="A0A2W1JVC3"/>
<dbReference type="InterPro" id="IPR018511">
    <property type="entry name" value="Hemolysin-typ_Ca-bd_CS"/>
</dbReference>
<dbReference type="Pfam" id="PF03160">
    <property type="entry name" value="Calx-beta"/>
    <property type="match status" value="1"/>
</dbReference>
<evidence type="ECO:0000256" key="3">
    <source>
        <dbReference type="ARBA" id="ARBA00022837"/>
    </source>
</evidence>
<evidence type="ECO:0000313" key="7">
    <source>
        <dbReference type="Proteomes" id="UP000248857"/>
    </source>
</evidence>
<accession>A0A2W1JVC3</accession>
<keyword evidence="7" id="KW-1185">Reference proteome</keyword>
<dbReference type="InterPro" id="IPR003644">
    <property type="entry name" value="Calx_beta"/>
</dbReference>
<organism evidence="6 7">
    <name type="scientific">Acaryochloris thomasi RCC1774</name>
    <dbReference type="NCBI Taxonomy" id="1764569"/>
    <lineage>
        <taxon>Bacteria</taxon>
        <taxon>Bacillati</taxon>
        <taxon>Cyanobacteriota</taxon>
        <taxon>Cyanophyceae</taxon>
        <taxon>Acaryochloridales</taxon>
        <taxon>Acaryochloridaceae</taxon>
        <taxon>Acaryochloris</taxon>
        <taxon>Acaryochloris thomasi</taxon>
    </lineage>
</organism>
<dbReference type="SMART" id="SM00237">
    <property type="entry name" value="Calx_beta"/>
    <property type="match status" value="2"/>
</dbReference>
<keyword evidence="2" id="KW-0677">Repeat</keyword>
<protein>
    <submittedName>
        <fullName evidence="6">Bifunctional hemolysin/adenylate cyclase</fullName>
    </submittedName>
</protein>
<evidence type="ECO:0000313" key="6">
    <source>
        <dbReference type="EMBL" id="PZD73694.1"/>
    </source>
</evidence>
<dbReference type="SUPFAM" id="SSF50952">
    <property type="entry name" value="Soluble quinoprotein glucose dehydrogenase"/>
    <property type="match status" value="1"/>
</dbReference>
<dbReference type="PROSITE" id="PS00330">
    <property type="entry name" value="HEMOLYSIN_CALCIUM"/>
    <property type="match status" value="4"/>
</dbReference>
<evidence type="ECO:0000256" key="4">
    <source>
        <dbReference type="SAM" id="MobiDB-lite"/>
    </source>
</evidence>
<evidence type="ECO:0000256" key="2">
    <source>
        <dbReference type="ARBA" id="ARBA00022737"/>
    </source>
</evidence>
<dbReference type="Gene3D" id="2.60.40.2030">
    <property type="match status" value="2"/>
</dbReference>
<feature type="region of interest" description="Disordered" evidence="4">
    <location>
        <begin position="632"/>
        <end position="664"/>
    </location>
</feature>
<dbReference type="Pfam" id="PF00353">
    <property type="entry name" value="HemolysinCabind"/>
    <property type="match status" value="4"/>
</dbReference>
<dbReference type="GO" id="GO:0016020">
    <property type="term" value="C:membrane"/>
    <property type="evidence" value="ECO:0007669"/>
    <property type="project" value="InterPro"/>
</dbReference>
<dbReference type="InterPro" id="IPR011049">
    <property type="entry name" value="Serralysin-like_metalloprot_C"/>
</dbReference>
<dbReference type="InterPro" id="IPR011042">
    <property type="entry name" value="6-blade_b-propeller_TolB-like"/>
</dbReference>
<keyword evidence="1" id="KW-0732">Signal</keyword>
<name>A0A2W1JVC3_9CYAN</name>
<dbReference type="InterPro" id="IPR011041">
    <property type="entry name" value="Quinoprot_gluc/sorb_DH_b-prop"/>
</dbReference>
<dbReference type="Gene3D" id="2.150.10.10">
    <property type="entry name" value="Serralysin-like metalloprotease, C-terminal"/>
    <property type="match status" value="1"/>
</dbReference>
<dbReference type="EMBL" id="PQWO01000004">
    <property type="protein sequence ID" value="PZD73694.1"/>
    <property type="molecule type" value="Genomic_DNA"/>
</dbReference>
<dbReference type="InterPro" id="IPR012938">
    <property type="entry name" value="Glc/Sorbosone_DH"/>
</dbReference>
<feature type="domain" description="Calx-beta" evidence="5">
    <location>
        <begin position="1"/>
        <end position="85"/>
    </location>
</feature>
<dbReference type="PANTHER" id="PTHR19328:SF13">
    <property type="entry name" value="HIPL1 PROTEIN"/>
    <property type="match status" value="1"/>
</dbReference>
<evidence type="ECO:0000256" key="1">
    <source>
        <dbReference type="ARBA" id="ARBA00022729"/>
    </source>
</evidence>
<reference evidence="6 7" key="1">
    <citation type="journal article" date="2018" name="Sci. Rep.">
        <title>A novel species of the marine cyanobacterium Acaryochloris with a unique pigment content and lifestyle.</title>
        <authorList>
            <person name="Partensky F."/>
            <person name="Six C."/>
            <person name="Ratin M."/>
            <person name="Garczarek L."/>
            <person name="Vaulot D."/>
            <person name="Probert I."/>
            <person name="Calteau A."/>
            <person name="Gourvil P."/>
            <person name="Marie D."/>
            <person name="Grebert T."/>
            <person name="Bouchier C."/>
            <person name="Le Panse S."/>
            <person name="Gachenot M."/>
            <person name="Rodriguez F."/>
            <person name="Garrido J.L."/>
        </authorList>
    </citation>
    <scope>NUCLEOTIDE SEQUENCE [LARGE SCALE GENOMIC DNA]</scope>
    <source>
        <strain evidence="6 7">RCC1774</strain>
    </source>
</reference>
<dbReference type="InterPro" id="IPR001343">
    <property type="entry name" value="Hemolysn_Ca-bd"/>
</dbReference>
<evidence type="ECO:0000259" key="5">
    <source>
        <dbReference type="SMART" id="SM00237"/>
    </source>
</evidence>
<dbReference type="SUPFAM" id="SSF141072">
    <property type="entry name" value="CalX-like"/>
    <property type="match status" value="2"/>
</dbReference>
<dbReference type="Gene3D" id="2.160.20.160">
    <property type="match status" value="1"/>
</dbReference>
<dbReference type="PRINTS" id="PR00313">
    <property type="entry name" value="CABNDNGRPT"/>
</dbReference>
<dbReference type="PANTHER" id="PTHR19328">
    <property type="entry name" value="HEDGEHOG-INTERACTING PROTEIN"/>
    <property type="match status" value="1"/>
</dbReference>
<dbReference type="SUPFAM" id="SSF51120">
    <property type="entry name" value="beta-Roll"/>
    <property type="match status" value="2"/>
</dbReference>
<proteinExistence type="predicted"/>
<comment type="caution">
    <text evidence="6">The sequence shown here is derived from an EMBL/GenBank/DDBJ whole genome shotgun (WGS) entry which is preliminary data.</text>
</comment>
<dbReference type="Proteomes" id="UP000248857">
    <property type="component" value="Unassembled WGS sequence"/>
</dbReference>
<feature type="domain" description="Calx-beta" evidence="5">
    <location>
        <begin position="98"/>
        <end position="199"/>
    </location>
</feature>
<sequence>MELGAIRVREGDEEAIISVLRTEGSDGTISVDYSINDGTARDGSDYTGSSGTLTFGPGETKIDVRVPILADNQPEVDETFNIAIGSPIGAVLGAIRSAVITITDDDTTDEDTVAFEDAEYSIGENAGEASIDIVRTGNIDRTATVNYALGDDYARAGLDFASVSGTVTFQPGEARQTFAVPILEDELQEFDESLTLTLTDPVGSNLGVQSSAQLTIVDNDEAPFTFEREVVVSGLAEGERVARFSAPPGPTAFDWAPDGTMFIANLDGVVQIFDNGELLEQPFIDISEQVNTGGQRGLLGLAVHPDFPESPYVYLAYSYDAPGVEPDTSNTLRPTRLVRVEADPASGYREVLPGSEVILLETPPVSNFHAAGAIKFAEDGSLFFTHGDGTQVGNTPTPEQAELLQSLDNPFGKLFRIDPLTGEGYADNPFFDGDTTSTQSKIYNYGLRNPWRYTLHPETGVPFIGDVGWTNWEEINTGRGENFGWPLFEGGNGVSRRTEALADLPEFETLFQGASDVTAPLFALRHPTSRSITLGDFYTGEAYPDFYEGALFFADNTVGGVSALLFDEQGNIDSAIPFADEELGITQISVGPDSNLYFANVFSGEIGRWVPASINENETLIGGNSGDVLNGGAGDDVLRGQEGNDTLAGEAGDDTLKGGAGDDSLTGGAGDDTVIVNDFSGVDVFDGGSGKDVIRFLPSDGRNINVRIAEGFVGDRREGGQFFENFERVLTGSGNDSLFGDANNNELFSGAGNDTFEGGAGNDILKGGSGNDVIDGGSGDDTVIVNDFSGVDFFDGGEGNDAIRFLPSDGRNINVRIAEGFVGDRREGVQFFENFESVLTGSGDDSLFGNDDDNQLYGANGQDTLLGGGGDDLLAGGLGDDWVTGGSGSDTFILASDDGTDQITDFERGEDLIALAGGLSFAELSFSGDQILLQDQALAVLDGIATTSLVETDFISVA</sequence>
<dbReference type="Gene3D" id="2.120.10.30">
    <property type="entry name" value="TolB, C-terminal domain"/>
    <property type="match status" value="1"/>
</dbReference>
<dbReference type="Pfam" id="PF07995">
    <property type="entry name" value="GSDH"/>
    <property type="match status" value="1"/>
</dbReference>
<dbReference type="InterPro" id="IPR038081">
    <property type="entry name" value="CalX-like_sf"/>
</dbReference>
<dbReference type="GO" id="GO:0005509">
    <property type="term" value="F:calcium ion binding"/>
    <property type="evidence" value="ECO:0007669"/>
    <property type="project" value="InterPro"/>
</dbReference>